<dbReference type="GO" id="GO:0005789">
    <property type="term" value="C:endoplasmic reticulum membrane"/>
    <property type="evidence" value="ECO:0007669"/>
    <property type="project" value="UniProtKB-SubCell"/>
</dbReference>
<dbReference type="GO" id="GO:0051537">
    <property type="term" value="F:2 iron, 2 sulfur cluster binding"/>
    <property type="evidence" value="ECO:0007669"/>
    <property type="project" value="UniProtKB-KW"/>
</dbReference>
<proteinExistence type="inferred from homology"/>
<evidence type="ECO:0000313" key="9">
    <source>
        <dbReference type="EMBL" id="CAG6752886.1"/>
    </source>
</evidence>
<comment type="cofactor">
    <cofactor evidence="7">
        <name>[2Fe-2S] cluster</name>
        <dbReference type="ChEBI" id="CHEBI:190135"/>
    </cofactor>
</comment>
<dbReference type="FunFam" id="3.40.5.90:FF:000001">
    <property type="entry name" value="CDGSH iron-sulfur domain-containing protein 1"/>
    <property type="match status" value="1"/>
</dbReference>
<dbReference type="EMBL" id="HBUF01188141">
    <property type="protein sequence ID" value="CAG6657401.1"/>
    <property type="molecule type" value="Transcribed_RNA"/>
</dbReference>
<evidence type="ECO:0000256" key="5">
    <source>
        <dbReference type="ARBA" id="ARBA00023004"/>
    </source>
</evidence>
<dbReference type="GO" id="GO:0005741">
    <property type="term" value="C:mitochondrial outer membrane"/>
    <property type="evidence" value="ECO:0007669"/>
    <property type="project" value="TreeGrafter"/>
</dbReference>
<reference evidence="9" key="1">
    <citation type="submission" date="2021-05" db="EMBL/GenBank/DDBJ databases">
        <authorList>
            <person name="Alioto T."/>
            <person name="Alioto T."/>
            <person name="Gomez Garrido J."/>
        </authorList>
    </citation>
    <scope>NUCLEOTIDE SEQUENCE</scope>
</reference>
<dbReference type="EMBL" id="HBUF01188140">
    <property type="protein sequence ID" value="CAG6657400.1"/>
    <property type="molecule type" value="Transcribed_RNA"/>
</dbReference>
<evidence type="ECO:0000256" key="1">
    <source>
        <dbReference type="ARBA" id="ARBA00004389"/>
    </source>
</evidence>
<evidence type="ECO:0000256" key="4">
    <source>
        <dbReference type="ARBA" id="ARBA00022723"/>
    </source>
</evidence>
<dbReference type="GO" id="GO:0046872">
    <property type="term" value="F:metal ion binding"/>
    <property type="evidence" value="ECO:0007669"/>
    <property type="project" value="UniProtKB-KW"/>
</dbReference>
<dbReference type="InterPro" id="IPR018967">
    <property type="entry name" value="FeS-contain_CDGSH-typ"/>
</dbReference>
<comment type="subcellular location">
    <subcellularLocation>
        <location evidence="1">Endoplasmic reticulum membrane</location>
        <topology evidence="1">Single-pass membrane protein</topology>
    </subcellularLocation>
</comment>
<keyword evidence="3" id="KW-0001">2Fe-2S</keyword>
<dbReference type="GO" id="GO:0010506">
    <property type="term" value="P:regulation of autophagy"/>
    <property type="evidence" value="ECO:0007669"/>
    <property type="project" value="InterPro"/>
</dbReference>
<sequence length="102" mass="11049">MATDSSFADLVKYVPHVVVLGAISYGLYKVVSPKGQINPNIQKSNSKVVSIVNIEEIADTLALCRCWRSKTFPKCDGSHAQHNQCTGDNVGPVLIKRTTTSS</sequence>
<evidence type="ECO:0000256" key="7">
    <source>
        <dbReference type="ARBA" id="ARBA00034078"/>
    </source>
</evidence>
<dbReference type="AlphaFoldDB" id="A0A8D8ZW11"/>
<organism evidence="9">
    <name type="scientific">Cacopsylla melanoneura</name>
    <dbReference type="NCBI Taxonomy" id="428564"/>
    <lineage>
        <taxon>Eukaryota</taxon>
        <taxon>Metazoa</taxon>
        <taxon>Ecdysozoa</taxon>
        <taxon>Arthropoda</taxon>
        <taxon>Hexapoda</taxon>
        <taxon>Insecta</taxon>
        <taxon>Pterygota</taxon>
        <taxon>Neoptera</taxon>
        <taxon>Paraneoptera</taxon>
        <taxon>Hemiptera</taxon>
        <taxon>Sternorrhyncha</taxon>
        <taxon>Psylloidea</taxon>
        <taxon>Psyllidae</taxon>
        <taxon>Psyllinae</taxon>
        <taxon>Cacopsylla</taxon>
    </lineage>
</organism>
<evidence type="ECO:0000259" key="8">
    <source>
        <dbReference type="SMART" id="SM00704"/>
    </source>
</evidence>
<dbReference type="InterPro" id="IPR042216">
    <property type="entry name" value="MitoNEET_CISD"/>
</dbReference>
<dbReference type="EMBL" id="HBUF01534676">
    <property type="protein sequence ID" value="CAG6752886.1"/>
    <property type="molecule type" value="Transcribed_RNA"/>
</dbReference>
<dbReference type="Gene3D" id="3.40.5.90">
    <property type="entry name" value="CDGSH iron-sulfur domain, mitoNEET-type"/>
    <property type="match status" value="1"/>
</dbReference>
<dbReference type="PANTHER" id="PTHR13680">
    <property type="entry name" value="CDGSH IRON-SULFUR DOMAIN-CONTAINING PROTEIN 1"/>
    <property type="match status" value="1"/>
</dbReference>
<evidence type="ECO:0000256" key="3">
    <source>
        <dbReference type="ARBA" id="ARBA00022714"/>
    </source>
</evidence>
<accession>A0A8D8ZW11</accession>
<dbReference type="PANTHER" id="PTHR13680:SF5">
    <property type="entry name" value="CDGSH IRON-SULFUR DOMAIN-CONTAINING PROTEIN 1"/>
    <property type="match status" value="1"/>
</dbReference>
<feature type="domain" description="Iron-binding zinc finger CDGSH type" evidence="8">
    <location>
        <begin position="47"/>
        <end position="85"/>
    </location>
</feature>
<dbReference type="Pfam" id="PF09360">
    <property type="entry name" value="zf-CDGSH"/>
    <property type="match status" value="1"/>
</dbReference>
<keyword evidence="5" id="KW-0408">Iron</keyword>
<dbReference type="InterPro" id="IPR045131">
    <property type="entry name" value="CISD1/2"/>
</dbReference>
<name>A0A8D8ZW11_9HEMI</name>
<dbReference type="EMBL" id="HBUF01534677">
    <property type="protein sequence ID" value="CAG6752887.1"/>
    <property type="molecule type" value="Transcribed_RNA"/>
</dbReference>
<evidence type="ECO:0000256" key="2">
    <source>
        <dbReference type="ARBA" id="ARBA00008624"/>
    </source>
</evidence>
<evidence type="ECO:0000256" key="6">
    <source>
        <dbReference type="ARBA" id="ARBA00023014"/>
    </source>
</evidence>
<dbReference type="SMART" id="SM00704">
    <property type="entry name" value="ZnF_CDGSH"/>
    <property type="match status" value="1"/>
</dbReference>
<keyword evidence="4" id="KW-0479">Metal-binding</keyword>
<comment type="similarity">
    <text evidence="2">Belongs to the CISD protein family. CISD2 subfamily.</text>
</comment>
<keyword evidence="6" id="KW-0411">Iron-sulfur</keyword>
<protein>
    <submittedName>
        <fullName evidence="9">CDGSH iron-sulfur domain-containing protein 2 homolog</fullName>
    </submittedName>
</protein>